<evidence type="ECO:0000256" key="5">
    <source>
        <dbReference type="ARBA" id="ARBA00022679"/>
    </source>
</evidence>
<comment type="caution">
    <text evidence="10">The sequence shown here is derived from an EMBL/GenBank/DDBJ whole genome shotgun (WGS) entry which is preliminary data.</text>
</comment>
<keyword evidence="6 8" id="KW-0057">Aromatic amino acid biosynthesis</keyword>
<dbReference type="InterPro" id="IPR006218">
    <property type="entry name" value="DAHP1/KDSA"/>
</dbReference>
<evidence type="ECO:0000256" key="1">
    <source>
        <dbReference type="ARBA" id="ARBA00003726"/>
    </source>
</evidence>
<dbReference type="FunFam" id="3.20.20.70:FF:000005">
    <property type="entry name" value="Phospho-2-dehydro-3-deoxyheptonate aldolase"/>
    <property type="match status" value="1"/>
</dbReference>
<dbReference type="PANTHER" id="PTHR21225:SF12">
    <property type="entry name" value="PHOSPHO-2-DEHYDRO-3-DEOXYHEPTONATE ALDOLASE, TYROSINE-INHIBITED"/>
    <property type="match status" value="1"/>
</dbReference>
<comment type="similarity">
    <text evidence="3 8">Belongs to the class-I DAHP synthase family.</text>
</comment>
<keyword evidence="11" id="KW-1185">Reference proteome</keyword>
<evidence type="ECO:0000259" key="9">
    <source>
        <dbReference type="Pfam" id="PF00793"/>
    </source>
</evidence>
<evidence type="ECO:0000256" key="7">
    <source>
        <dbReference type="ARBA" id="ARBA00047508"/>
    </source>
</evidence>
<dbReference type="PANTHER" id="PTHR21225">
    <property type="entry name" value="PHOSPHO-2-DEHYDRO-3-DEOXYHEPTONATE ALDOLASE DAHP SYNTHETASE"/>
    <property type="match status" value="1"/>
</dbReference>
<sequence length="355" mass="38284">MPHKTDDVRIAAIHELAPPAHLIREFPCTERAAEVVHAARQALHRILHGEDDRLAVVVGPCSIHDVRAAREYAARLAAERRRLAGDLELVMRVYFEKPRTTVGWKGLINDPDLDGTFQINRGLRIARELLLDVAELGLPAGCEYLDMITPQYLADLVSWGAIGARTTESQVHRELASGLSCPVGFKNGTDGNVRIAVDAIRAAREPHHFLSVTKGGHSAIVATLGNGDGHLILRGGRAPNYDAQSVAGACEELTRVGLDPHLMIDASHANSRKDAQRQLPVCEAIAGQLAAGEGRIAGVMIESHLVGGRQDLEPGRPLAYGQSITDACLGFEDTVAALELLAAGVRRRREARRAG</sequence>
<evidence type="ECO:0000313" key="10">
    <source>
        <dbReference type="EMBL" id="GEJ59370.1"/>
    </source>
</evidence>
<evidence type="ECO:0000256" key="4">
    <source>
        <dbReference type="ARBA" id="ARBA00022605"/>
    </source>
</evidence>
<dbReference type="GO" id="GO:0009073">
    <property type="term" value="P:aromatic amino acid family biosynthetic process"/>
    <property type="evidence" value="ECO:0007669"/>
    <property type="project" value="UniProtKB-KW"/>
</dbReference>
<keyword evidence="5 8" id="KW-0808">Transferase</keyword>
<comment type="pathway">
    <text evidence="2 8">Metabolic intermediate biosynthesis; chorismate biosynthesis; chorismate from D-erythrose 4-phosphate and phosphoenolpyruvate: step 1/7.</text>
</comment>
<dbReference type="InterPro" id="IPR013785">
    <property type="entry name" value="Aldolase_TIM"/>
</dbReference>
<dbReference type="GO" id="GO:0009423">
    <property type="term" value="P:chorismate biosynthetic process"/>
    <property type="evidence" value="ECO:0007669"/>
    <property type="project" value="UniProtKB-UniPathway"/>
</dbReference>
<dbReference type="EC" id="2.5.1.54" evidence="8"/>
<dbReference type="EMBL" id="BJTG01000013">
    <property type="protein sequence ID" value="GEJ59370.1"/>
    <property type="molecule type" value="Genomic_DNA"/>
</dbReference>
<gene>
    <name evidence="10" type="primary">aroG</name>
    <name evidence="10" type="ORF">AMYX_41110</name>
</gene>
<feature type="domain" description="DAHP synthetase I/KDSA" evidence="9">
    <location>
        <begin position="45"/>
        <end position="337"/>
    </location>
</feature>
<proteinExistence type="inferred from homology"/>
<dbReference type="GO" id="GO:0005737">
    <property type="term" value="C:cytoplasm"/>
    <property type="evidence" value="ECO:0007669"/>
    <property type="project" value="TreeGrafter"/>
</dbReference>
<dbReference type="GO" id="GO:0042802">
    <property type="term" value="F:identical protein binding"/>
    <property type="evidence" value="ECO:0007669"/>
    <property type="project" value="UniProtKB-ARBA"/>
</dbReference>
<organism evidence="10 11">
    <name type="scientific">Anaeromyxobacter diazotrophicus</name>
    <dbReference type="NCBI Taxonomy" id="2590199"/>
    <lineage>
        <taxon>Bacteria</taxon>
        <taxon>Pseudomonadati</taxon>
        <taxon>Myxococcota</taxon>
        <taxon>Myxococcia</taxon>
        <taxon>Myxococcales</taxon>
        <taxon>Cystobacterineae</taxon>
        <taxon>Anaeromyxobacteraceae</taxon>
        <taxon>Anaeromyxobacter</taxon>
    </lineage>
</organism>
<evidence type="ECO:0000256" key="2">
    <source>
        <dbReference type="ARBA" id="ARBA00004688"/>
    </source>
</evidence>
<evidence type="ECO:0000256" key="6">
    <source>
        <dbReference type="ARBA" id="ARBA00023141"/>
    </source>
</evidence>
<comment type="catalytic activity">
    <reaction evidence="7 8">
        <text>D-erythrose 4-phosphate + phosphoenolpyruvate + H2O = 7-phospho-2-dehydro-3-deoxy-D-arabino-heptonate + phosphate</text>
        <dbReference type="Rhea" id="RHEA:14717"/>
        <dbReference type="ChEBI" id="CHEBI:15377"/>
        <dbReference type="ChEBI" id="CHEBI:16897"/>
        <dbReference type="ChEBI" id="CHEBI:43474"/>
        <dbReference type="ChEBI" id="CHEBI:58394"/>
        <dbReference type="ChEBI" id="CHEBI:58702"/>
        <dbReference type="EC" id="2.5.1.54"/>
    </reaction>
</comment>
<dbReference type="PIRSF" id="PIRSF001361">
    <property type="entry name" value="DAHP_synthase"/>
    <property type="match status" value="1"/>
</dbReference>
<evidence type="ECO:0000313" key="11">
    <source>
        <dbReference type="Proteomes" id="UP000503640"/>
    </source>
</evidence>
<name>A0A7I9VTB0_9BACT</name>
<evidence type="ECO:0000256" key="8">
    <source>
        <dbReference type="PIRNR" id="PIRNR001361"/>
    </source>
</evidence>
<dbReference type="NCBIfam" id="NF009395">
    <property type="entry name" value="PRK12755.1"/>
    <property type="match status" value="1"/>
</dbReference>
<dbReference type="Gene3D" id="3.20.20.70">
    <property type="entry name" value="Aldolase class I"/>
    <property type="match status" value="1"/>
</dbReference>
<dbReference type="UniPathway" id="UPA00053">
    <property type="reaction ID" value="UER00084"/>
</dbReference>
<keyword evidence="4 8" id="KW-0028">Amino-acid biosynthesis</keyword>
<dbReference type="GO" id="GO:0008652">
    <property type="term" value="P:amino acid biosynthetic process"/>
    <property type="evidence" value="ECO:0007669"/>
    <property type="project" value="UniProtKB-KW"/>
</dbReference>
<dbReference type="SUPFAM" id="SSF51569">
    <property type="entry name" value="Aldolase"/>
    <property type="match status" value="1"/>
</dbReference>
<evidence type="ECO:0000256" key="3">
    <source>
        <dbReference type="ARBA" id="ARBA00007985"/>
    </source>
</evidence>
<comment type="function">
    <text evidence="1 8">Stereospecific condensation of phosphoenolpyruvate (PEP) and D-erythrose-4-phosphate (E4P) giving rise to 3-deoxy-D-arabino-heptulosonate-7-phosphate (DAHP).</text>
</comment>
<dbReference type="GO" id="GO:0003849">
    <property type="term" value="F:3-deoxy-7-phosphoheptulonate synthase activity"/>
    <property type="evidence" value="ECO:0007669"/>
    <property type="project" value="UniProtKB-EC"/>
</dbReference>
<dbReference type="Proteomes" id="UP000503640">
    <property type="component" value="Unassembled WGS sequence"/>
</dbReference>
<reference evidence="11" key="1">
    <citation type="journal article" date="2020" name="Appl. Environ. Microbiol.">
        <title>Diazotrophic Anaeromyxobacter Isolates from Soils.</title>
        <authorList>
            <person name="Masuda Y."/>
            <person name="Yamanaka H."/>
            <person name="Xu Z.X."/>
            <person name="Shiratori Y."/>
            <person name="Aono T."/>
            <person name="Amachi S."/>
            <person name="Senoo K."/>
            <person name="Itoh H."/>
        </authorList>
    </citation>
    <scope>NUCLEOTIDE SEQUENCE [LARGE SCALE GENOMIC DNA]</scope>
    <source>
        <strain evidence="11">R267</strain>
    </source>
</reference>
<dbReference type="AlphaFoldDB" id="A0A7I9VTB0"/>
<dbReference type="RefSeq" id="WP_176068795.1">
    <property type="nucleotide sequence ID" value="NZ_BJTG01000013.1"/>
</dbReference>
<dbReference type="NCBIfam" id="TIGR00034">
    <property type="entry name" value="aroFGH"/>
    <property type="match status" value="1"/>
</dbReference>
<dbReference type="InterPro" id="IPR006219">
    <property type="entry name" value="DAHP_synth_1"/>
</dbReference>
<protein>
    <recommendedName>
        <fullName evidence="8">Phospho-2-dehydro-3-deoxyheptonate aldolase</fullName>
        <ecNumber evidence="8">2.5.1.54</ecNumber>
    </recommendedName>
</protein>
<dbReference type="Pfam" id="PF00793">
    <property type="entry name" value="DAHP_synth_1"/>
    <property type="match status" value="1"/>
</dbReference>
<dbReference type="NCBIfam" id="NF009396">
    <property type="entry name" value="PRK12756.1"/>
    <property type="match status" value="1"/>
</dbReference>
<accession>A0A7I9VTB0</accession>